<dbReference type="InterPro" id="IPR050595">
    <property type="entry name" value="Bact_response_regulator"/>
</dbReference>
<dbReference type="eggNOG" id="COG0745">
    <property type="taxonomic scope" value="Bacteria"/>
</dbReference>
<sequence length="123" mass="14081">MSKILIVDDNVNACFLLKSFLEEMDHNVIMSYCGSDALEKVKNLKPDIMLLDIIMEGMGGMEVLRRVRLFDKNIGIIMVSGLIDEAFCEESLENGADEYITKPFDYKHLNECILVDLIMRNKE</sequence>
<evidence type="ECO:0000256" key="3">
    <source>
        <dbReference type="PROSITE-ProRule" id="PRU00169"/>
    </source>
</evidence>
<dbReference type="EMBL" id="JRYO01000039">
    <property type="protein sequence ID" value="KHE93716.1"/>
    <property type="molecule type" value="Genomic_DNA"/>
</dbReference>
<dbReference type="PANTHER" id="PTHR44591">
    <property type="entry name" value="STRESS RESPONSE REGULATOR PROTEIN 1"/>
    <property type="match status" value="1"/>
</dbReference>
<dbReference type="SUPFAM" id="SSF52172">
    <property type="entry name" value="CheY-like"/>
    <property type="match status" value="1"/>
</dbReference>
<dbReference type="Gene3D" id="3.40.50.2300">
    <property type="match status" value="1"/>
</dbReference>
<evidence type="ECO:0000256" key="2">
    <source>
        <dbReference type="ARBA" id="ARBA00023012"/>
    </source>
</evidence>
<evidence type="ECO:0000313" key="6">
    <source>
        <dbReference type="Proteomes" id="UP000030652"/>
    </source>
</evidence>
<dbReference type="InterPro" id="IPR001789">
    <property type="entry name" value="Sig_transdc_resp-reg_receiver"/>
</dbReference>
<accession>A0A0B0ENU0</accession>
<organism evidence="5 6">
    <name type="scientific">Candidatus Scalindua brodae</name>
    <dbReference type="NCBI Taxonomy" id="237368"/>
    <lineage>
        <taxon>Bacteria</taxon>
        <taxon>Pseudomonadati</taxon>
        <taxon>Planctomycetota</taxon>
        <taxon>Candidatus Brocadiia</taxon>
        <taxon>Candidatus Brocadiales</taxon>
        <taxon>Candidatus Scalinduaceae</taxon>
        <taxon>Candidatus Scalindua</taxon>
    </lineage>
</organism>
<dbReference type="CDD" id="cd17574">
    <property type="entry name" value="REC_OmpR"/>
    <property type="match status" value="1"/>
</dbReference>
<protein>
    <submittedName>
        <fullName evidence="5">Two-component response regulator</fullName>
    </submittedName>
</protein>
<dbReference type="AlphaFoldDB" id="A0A0B0ENU0"/>
<reference evidence="5 6" key="1">
    <citation type="submission" date="2014-10" db="EMBL/GenBank/DDBJ databases">
        <title>Draft genome of anammox bacterium scalindua brodae, obtained using differential coverage binning of sequence data from two enrichment reactors.</title>
        <authorList>
            <person name="Speth D.R."/>
            <person name="Russ L."/>
            <person name="Kartal B."/>
            <person name="Op den Camp H.J."/>
            <person name="Dutilh B.E."/>
            <person name="Jetten M.S."/>
        </authorList>
    </citation>
    <scope>NUCLEOTIDE SEQUENCE [LARGE SCALE GENOMIC DNA]</scope>
    <source>
        <strain evidence="5">RU1</strain>
    </source>
</reference>
<feature type="domain" description="Response regulatory" evidence="4">
    <location>
        <begin position="3"/>
        <end position="117"/>
    </location>
</feature>
<dbReference type="PROSITE" id="PS50110">
    <property type="entry name" value="RESPONSE_REGULATORY"/>
    <property type="match status" value="1"/>
</dbReference>
<name>A0A0B0ENU0_9BACT</name>
<dbReference type="PANTHER" id="PTHR44591:SF14">
    <property type="entry name" value="PROTEIN PILG"/>
    <property type="match status" value="1"/>
</dbReference>
<keyword evidence="2" id="KW-0902">Two-component regulatory system</keyword>
<dbReference type="InterPro" id="IPR011006">
    <property type="entry name" value="CheY-like_superfamily"/>
</dbReference>
<evidence type="ECO:0000256" key="1">
    <source>
        <dbReference type="ARBA" id="ARBA00022553"/>
    </source>
</evidence>
<evidence type="ECO:0000259" key="4">
    <source>
        <dbReference type="PROSITE" id="PS50110"/>
    </source>
</evidence>
<proteinExistence type="predicted"/>
<keyword evidence="1 3" id="KW-0597">Phosphoprotein</keyword>
<gene>
    <name evidence="5" type="ORF">SCABRO_00517</name>
</gene>
<comment type="caution">
    <text evidence="5">The sequence shown here is derived from an EMBL/GenBank/DDBJ whole genome shotgun (WGS) entry which is preliminary data.</text>
</comment>
<dbReference type="GO" id="GO:0000160">
    <property type="term" value="P:phosphorelay signal transduction system"/>
    <property type="evidence" value="ECO:0007669"/>
    <property type="project" value="UniProtKB-KW"/>
</dbReference>
<dbReference type="Proteomes" id="UP000030652">
    <property type="component" value="Unassembled WGS sequence"/>
</dbReference>
<evidence type="ECO:0000313" key="5">
    <source>
        <dbReference type="EMBL" id="KHE93716.1"/>
    </source>
</evidence>
<feature type="modified residue" description="4-aspartylphosphate" evidence="3">
    <location>
        <position position="52"/>
    </location>
</feature>
<dbReference type="SMART" id="SM00448">
    <property type="entry name" value="REC"/>
    <property type="match status" value="1"/>
</dbReference>
<dbReference type="Pfam" id="PF00072">
    <property type="entry name" value="Response_reg"/>
    <property type="match status" value="1"/>
</dbReference>